<dbReference type="Pfam" id="PF13240">
    <property type="entry name" value="Zn_Ribbon_1"/>
    <property type="match status" value="1"/>
</dbReference>
<evidence type="ECO:0000259" key="2">
    <source>
        <dbReference type="Pfam" id="PF13240"/>
    </source>
</evidence>
<dbReference type="AlphaFoldDB" id="A0A383E4Z9"/>
<evidence type="ECO:0000256" key="1">
    <source>
        <dbReference type="SAM" id="Phobius"/>
    </source>
</evidence>
<proteinExistence type="predicted"/>
<keyword evidence="1" id="KW-1133">Transmembrane helix</keyword>
<feature type="transmembrane region" description="Helical" evidence="1">
    <location>
        <begin position="102"/>
        <end position="119"/>
    </location>
</feature>
<keyword evidence="1" id="KW-0812">Transmembrane</keyword>
<feature type="transmembrane region" description="Helical" evidence="1">
    <location>
        <begin position="42"/>
        <end position="59"/>
    </location>
</feature>
<dbReference type="EMBL" id="UINC01222928">
    <property type="protein sequence ID" value="SVE51912.1"/>
    <property type="molecule type" value="Genomic_DNA"/>
</dbReference>
<protein>
    <recommendedName>
        <fullName evidence="2">Zinc-ribbon domain-containing protein</fullName>
    </recommendedName>
</protein>
<feature type="transmembrane region" description="Helical" evidence="1">
    <location>
        <begin position="66"/>
        <end position="82"/>
    </location>
</feature>
<organism evidence="3">
    <name type="scientific">marine metagenome</name>
    <dbReference type="NCBI Taxonomy" id="408172"/>
    <lineage>
        <taxon>unclassified sequences</taxon>
        <taxon>metagenomes</taxon>
        <taxon>ecological metagenomes</taxon>
    </lineage>
</organism>
<evidence type="ECO:0000313" key="3">
    <source>
        <dbReference type="EMBL" id="SVE51912.1"/>
    </source>
</evidence>
<sequence>MTTKNLGIASLLLLALTLFLPYWSIGEINVTWLKLLLETPTADLIGILLLIIGGVLLILKSDKTNALVVAIIGGAFPCYRFYKISVAGDFGALTPSFGIGGYLLLVAMTIQIVAHFHFVDTLKTSKGVDAVEGVNGKFCTQCGTPIKADQKFCTNCGVLL</sequence>
<gene>
    <name evidence="3" type="ORF">METZ01_LOCUS504766</name>
</gene>
<keyword evidence="1" id="KW-0472">Membrane</keyword>
<accession>A0A383E4Z9</accession>
<reference evidence="3" key="1">
    <citation type="submission" date="2018-05" db="EMBL/GenBank/DDBJ databases">
        <authorList>
            <person name="Lanie J.A."/>
            <person name="Ng W.-L."/>
            <person name="Kazmierczak K.M."/>
            <person name="Andrzejewski T.M."/>
            <person name="Davidsen T.M."/>
            <person name="Wayne K.J."/>
            <person name="Tettelin H."/>
            <person name="Glass J.I."/>
            <person name="Rusch D."/>
            <person name="Podicherti R."/>
            <person name="Tsui H.-C.T."/>
            <person name="Winkler M.E."/>
        </authorList>
    </citation>
    <scope>NUCLEOTIDE SEQUENCE</scope>
</reference>
<name>A0A383E4Z9_9ZZZZ</name>
<feature type="domain" description="Zinc-ribbon" evidence="2">
    <location>
        <begin position="138"/>
        <end position="157"/>
    </location>
</feature>
<dbReference type="InterPro" id="IPR026870">
    <property type="entry name" value="Zinc_ribbon_dom"/>
</dbReference>